<sequence>MHKPQVIIEPATLADWPQIEATRINAFKHEPIVRRMEPVEKQPALDIRIARGVNLRTREAPFDPPYYRFVKATLSSDPSKIVGSAFYWSPVDRTSTGGELLPEEKAAKLERAEKLERSKSSKLDFEDGDGFDMSFIDAFKKDIFEKRRDYFLGKPHWFLELIYVHSDHQGQGVGKALLQWGIDQAESQGVPIYLEATEPGRPVYEKNGFRVVTWSSLPGKDGTEVGAVKWPCMVRDPTTKASSA</sequence>
<feature type="domain" description="N-acetyltransferase" evidence="1">
    <location>
        <begin position="95"/>
        <end position="235"/>
    </location>
</feature>
<organism evidence="2">
    <name type="scientific">Phaffia rhodozyma</name>
    <name type="common">Yeast</name>
    <name type="synonym">Xanthophyllomyces dendrorhous</name>
    <dbReference type="NCBI Taxonomy" id="264483"/>
    <lineage>
        <taxon>Eukaryota</taxon>
        <taxon>Fungi</taxon>
        <taxon>Dikarya</taxon>
        <taxon>Basidiomycota</taxon>
        <taxon>Agaricomycotina</taxon>
        <taxon>Tremellomycetes</taxon>
        <taxon>Cystofilobasidiales</taxon>
        <taxon>Mrakiaceae</taxon>
        <taxon>Phaffia</taxon>
    </lineage>
</organism>
<dbReference type="PANTHER" id="PTHR42791">
    <property type="entry name" value="GNAT FAMILY ACETYLTRANSFERASE"/>
    <property type="match status" value="1"/>
</dbReference>
<proteinExistence type="predicted"/>
<dbReference type="InterPro" id="IPR016181">
    <property type="entry name" value="Acyl_CoA_acyltransferase"/>
</dbReference>
<dbReference type="AlphaFoldDB" id="A0A0F7SEU1"/>
<name>A0A0F7SEU1_PHARH</name>
<evidence type="ECO:0000313" key="2">
    <source>
        <dbReference type="EMBL" id="CDZ96455.1"/>
    </source>
</evidence>
<dbReference type="InterPro" id="IPR000182">
    <property type="entry name" value="GNAT_dom"/>
</dbReference>
<accession>A0A0F7SEU1</accession>
<dbReference type="SUPFAM" id="SSF55729">
    <property type="entry name" value="Acyl-CoA N-acyltransferases (Nat)"/>
    <property type="match status" value="1"/>
</dbReference>
<dbReference type="Gene3D" id="3.40.630.30">
    <property type="match status" value="1"/>
</dbReference>
<dbReference type="Pfam" id="PF00583">
    <property type="entry name" value="Acetyltransf_1"/>
    <property type="match status" value="1"/>
</dbReference>
<dbReference type="GO" id="GO:0016747">
    <property type="term" value="F:acyltransferase activity, transferring groups other than amino-acyl groups"/>
    <property type="evidence" value="ECO:0007669"/>
    <property type="project" value="InterPro"/>
</dbReference>
<protein>
    <submittedName>
        <fullName evidence="2">GNAT domain</fullName>
    </submittedName>
</protein>
<evidence type="ECO:0000259" key="1">
    <source>
        <dbReference type="PROSITE" id="PS51186"/>
    </source>
</evidence>
<dbReference type="InterPro" id="IPR052523">
    <property type="entry name" value="Trichothecene_AcTrans"/>
</dbReference>
<dbReference type="PANTHER" id="PTHR42791:SF2">
    <property type="entry name" value="N-ACETYLTRANSFERASE DOMAIN-CONTAINING PROTEIN"/>
    <property type="match status" value="1"/>
</dbReference>
<reference evidence="2" key="1">
    <citation type="submission" date="2014-08" db="EMBL/GenBank/DDBJ databases">
        <authorList>
            <person name="Sharma Rahul"/>
            <person name="Thines Marco"/>
        </authorList>
    </citation>
    <scope>NUCLEOTIDE SEQUENCE</scope>
</reference>
<dbReference type="CDD" id="cd04301">
    <property type="entry name" value="NAT_SF"/>
    <property type="match status" value="1"/>
</dbReference>
<dbReference type="PROSITE" id="PS51186">
    <property type="entry name" value="GNAT"/>
    <property type="match status" value="1"/>
</dbReference>
<dbReference type="EMBL" id="LN483144">
    <property type="protein sequence ID" value="CDZ96455.1"/>
    <property type="molecule type" value="Genomic_DNA"/>
</dbReference>